<evidence type="ECO:0000259" key="16">
    <source>
        <dbReference type="SMART" id="SM00904"/>
    </source>
</evidence>
<dbReference type="EC" id="2.7.7.2" evidence="15"/>
<keyword evidence="10 15" id="KW-0274">FAD</keyword>
<dbReference type="GO" id="GO:0006747">
    <property type="term" value="P:FAD biosynthetic process"/>
    <property type="evidence" value="ECO:0007669"/>
    <property type="project" value="UniProtKB-UniRule"/>
</dbReference>
<evidence type="ECO:0000256" key="3">
    <source>
        <dbReference type="ARBA" id="ARBA00005201"/>
    </source>
</evidence>
<keyword evidence="9 15" id="KW-0418">Kinase</keyword>
<evidence type="ECO:0000256" key="7">
    <source>
        <dbReference type="ARBA" id="ARBA00022695"/>
    </source>
</evidence>
<comment type="caution">
    <text evidence="17">The sequence shown here is derived from an EMBL/GenBank/DDBJ whole genome shotgun (WGS) entry which is preliminary data.</text>
</comment>
<keyword evidence="5 15" id="KW-0288">FMN</keyword>
<comment type="catalytic activity">
    <reaction evidence="14 15">
        <text>FMN + ATP + H(+) = FAD + diphosphate</text>
        <dbReference type="Rhea" id="RHEA:17237"/>
        <dbReference type="ChEBI" id="CHEBI:15378"/>
        <dbReference type="ChEBI" id="CHEBI:30616"/>
        <dbReference type="ChEBI" id="CHEBI:33019"/>
        <dbReference type="ChEBI" id="CHEBI:57692"/>
        <dbReference type="ChEBI" id="CHEBI:58210"/>
        <dbReference type="EC" id="2.7.7.2"/>
    </reaction>
</comment>
<dbReference type="InterPro" id="IPR023465">
    <property type="entry name" value="Riboflavin_kinase_dom_sf"/>
</dbReference>
<dbReference type="UniPathway" id="UPA00277">
    <property type="reaction ID" value="UER00407"/>
</dbReference>
<evidence type="ECO:0000256" key="6">
    <source>
        <dbReference type="ARBA" id="ARBA00022679"/>
    </source>
</evidence>
<dbReference type="Gene3D" id="2.40.30.30">
    <property type="entry name" value="Riboflavin kinase-like"/>
    <property type="match status" value="1"/>
</dbReference>
<evidence type="ECO:0000256" key="13">
    <source>
        <dbReference type="ARBA" id="ARBA00047880"/>
    </source>
</evidence>
<dbReference type="RefSeq" id="WP_135944282.1">
    <property type="nucleotide sequence ID" value="NZ_BMEI01000002.1"/>
</dbReference>
<evidence type="ECO:0000256" key="2">
    <source>
        <dbReference type="ARBA" id="ARBA00004726"/>
    </source>
</evidence>
<evidence type="ECO:0000256" key="9">
    <source>
        <dbReference type="ARBA" id="ARBA00022777"/>
    </source>
</evidence>
<evidence type="ECO:0000256" key="1">
    <source>
        <dbReference type="ARBA" id="ARBA00002121"/>
    </source>
</evidence>
<sequence>MTRAVEGYRALASSDKGGVAALGNFDGVHRGHLSVLETAAELARSLGCEVVAAVFKPHPRRYFKPDTIPFRLMSDGQRVRALGKHGAVRVHHIPFGPELAAMTPDMFARGVLAEGLGLKGVVTGADFRFGHDRAGDAAMLGELGERYGFTARTADEIDDGGEKISSTAVREAIQAGDVTRARLLMDRPFIVEGVVRRGDQRGRVLGFPTANIAFEDYVRPLPGVYAVRARLPGETQWRAGVANAGKRPTVGGTDERLEVNIFDFEGDLYGLELEVALEAFIRAEKRFDGLDALKAQIGADCETARQILNG</sequence>
<dbReference type="UniPathway" id="UPA00276">
    <property type="reaction ID" value="UER00406"/>
</dbReference>
<dbReference type="PIRSF" id="PIRSF004491">
    <property type="entry name" value="FAD_Synth"/>
    <property type="match status" value="1"/>
</dbReference>
<dbReference type="SMART" id="SM00904">
    <property type="entry name" value="Flavokinase"/>
    <property type="match status" value="1"/>
</dbReference>
<dbReference type="GO" id="GO:0008531">
    <property type="term" value="F:riboflavin kinase activity"/>
    <property type="evidence" value="ECO:0007669"/>
    <property type="project" value="UniProtKB-UniRule"/>
</dbReference>
<evidence type="ECO:0000256" key="10">
    <source>
        <dbReference type="ARBA" id="ARBA00022827"/>
    </source>
</evidence>
<dbReference type="GO" id="GO:0003919">
    <property type="term" value="F:FMN adenylyltransferase activity"/>
    <property type="evidence" value="ECO:0007669"/>
    <property type="project" value="UniProtKB-UniRule"/>
</dbReference>
<comment type="similarity">
    <text evidence="15">Belongs to the ribF family.</text>
</comment>
<dbReference type="GO" id="GO:0009398">
    <property type="term" value="P:FMN biosynthetic process"/>
    <property type="evidence" value="ECO:0007669"/>
    <property type="project" value="UniProtKB-UniRule"/>
</dbReference>
<dbReference type="InterPro" id="IPR004821">
    <property type="entry name" value="Cyt_trans-like"/>
</dbReference>
<comment type="catalytic activity">
    <reaction evidence="13 15">
        <text>riboflavin + ATP = FMN + ADP + H(+)</text>
        <dbReference type="Rhea" id="RHEA:14357"/>
        <dbReference type="ChEBI" id="CHEBI:15378"/>
        <dbReference type="ChEBI" id="CHEBI:30616"/>
        <dbReference type="ChEBI" id="CHEBI:57986"/>
        <dbReference type="ChEBI" id="CHEBI:58210"/>
        <dbReference type="ChEBI" id="CHEBI:456216"/>
        <dbReference type="EC" id="2.7.1.26"/>
    </reaction>
</comment>
<dbReference type="NCBIfam" id="TIGR00125">
    <property type="entry name" value="cyt_tran_rel"/>
    <property type="match status" value="1"/>
</dbReference>
<gene>
    <name evidence="17" type="primary">ribF</name>
    <name evidence="17" type="ORF">E5162_06840</name>
</gene>
<dbReference type="PANTHER" id="PTHR22749">
    <property type="entry name" value="RIBOFLAVIN KINASE/FMN ADENYLYLTRANSFERASE"/>
    <property type="match status" value="1"/>
</dbReference>
<dbReference type="InterPro" id="IPR023468">
    <property type="entry name" value="Riboflavin_kinase"/>
</dbReference>
<dbReference type="GO" id="GO:0009231">
    <property type="term" value="P:riboflavin biosynthetic process"/>
    <property type="evidence" value="ECO:0007669"/>
    <property type="project" value="InterPro"/>
</dbReference>
<dbReference type="Pfam" id="PF01687">
    <property type="entry name" value="Flavokinase"/>
    <property type="match status" value="1"/>
</dbReference>
<dbReference type="InterPro" id="IPR015864">
    <property type="entry name" value="FAD_synthase"/>
</dbReference>
<dbReference type="InterPro" id="IPR015865">
    <property type="entry name" value="Riboflavin_kinase_bac/euk"/>
</dbReference>
<name>A0A4S2HA43_9PROT</name>
<evidence type="ECO:0000256" key="4">
    <source>
        <dbReference type="ARBA" id="ARBA00022630"/>
    </source>
</evidence>
<keyword evidence="6 15" id="KW-0808">Transferase</keyword>
<evidence type="ECO:0000256" key="5">
    <source>
        <dbReference type="ARBA" id="ARBA00022643"/>
    </source>
</evidence>
<dbReference type="Gene3D" id="3.40.50.620">
    <property type="entry name" value="HUPs"/>
    <property type="match status" value="1"/>
</dbReference>
<dbReference type="InterPro" id="IPR014729">
    <property type="entry name" value="Rossmann-like_a/b/a_fold"/>
</dbReference>
<evidence type="ECO:0000256" key="11">
    <source>
        <dbReference type="ARBA" id="ARBA00022840"/>
    </source>
</evidence>
<dbReference type="NCBIfam" id="TIGR00083">
    <property type="entry name" value="ribF"/>
    <property type="match status" value="1"/>
</dbReference>
<dbReference type="OrthoDB" id="9803667at2"/>
<dbReference type="PANTHER" id="PTHR22749:SF6">
    <property type="entry name" value="RIBOFLAVIN KINASE"/>
    <property type="match status" value="1"/>
</dbReference>
<keyword evidence="4 15" id="KW-0285">Flavoprotein</keyword>
<comment type="function">
    <text evidence="1">Catalyzes the phosphorylation of riboflavin to FMN followed by the adenylation of FMN to FAD.</text>
</comment>
<reference evidence="17 18" key="1">
    <citation type="journal article" date="2013" name="Int. J. Syst. Evol. Microbiol.">
        <title>Marinicauda pacifica gen. nov., sp. nov., a prosthecate alphaproteobacterium of the family Hyphomonadaceae isolated from deep seawater.</title>
        <authorList>
            <person name="Zhang X.Y."/>
            <person name="Li G.W."/>
            <person name="Wang C.S."/>
            <person name="Zhang Y.J."/>
            <person name="Xu X.W."/>
            <person name="Li H."/>
            <person name="Liu A."/>
            <person name="Liu C."/>
            <person name="Xie B.B."/>
            <person name="Qin Q.L."/>
            <person name="Xu Z."/>
            <person name="Chen X.L."/>
            <person name="Zhou B.C."/>
            <person name="Zhang Y.Z."/>
        </authorList>
    </citation>
    <scope>NUCLEOTIDE SEQUENCE [LARGE SCALE GENOMIC DNA]</scope>
    <source>
        <strain evidence="17 18">P-1 km-3</strain>
    </source>
</reference>
<dbReference type="SUPFAM" id="SSF52374">
    <property type="entry name" value="Nucleotidylyl transferase"/>
    <property type="match status" value="1"/>
</dbReference>
<dbReference type="EMBL" id="SRXV01000002">
    <property type="protein sequence ID" value="TGY92785.1"/>
    <property type="molecule type" value="Genomic_DNA"/>
</dbReference>
<organism evidence="17 18">
    <name type="scientific">Marinicauda pacifica</name>
    <dbReference type="NCBI Taxonomy" id="1133559"/>
    <lineage>
        <taxon>Bacteria</taxon>
        <taxon>Pseudomonadati</taxon>
        <taxon>Pseudomonadota</taxon>
        <taxon>Alphaproteobacteria</taxon>
        <taxon>Maricaulales</taxon>
        <taxon>Maricaulaceae</taxon>
        <taxon>Marinicauda</taxon>
    </lineage>
</organism>
<dbReference type="GO" id="GO:0005524">
    <property type="term" value="F:ATP binding"/>
    <property type="evidence" value="ECO:0007669"/>
    <property type="project" value="UniProtKB-UniRule"/>
</dbReference>
<comment type="pathway">
    <text evidence="2 15">Cofactor biosynthesis; FAD biosynthesis; FAD from FMN: step 1/1.</text>
</comment>
<dbReference type="CDD" id="cd02064">
    <property type="entry name" value="FAD_synthetase_N"/>
    <property type="match status" value="1"/>
</dbReference>
<evidence type="ECO:0000313" key="18">
    <source>
        <dbReference type="Proteomes" id="UP000305451"/>
    </source>
</evidence>
<evidence type="ECO:0000256" key="15">
    <source>
        <dbReference type="PIRNR" id="PIRNR004491"/>
    </source>
</evidence>
<evidence type="ECO:0000313" key="17">
    <source>
        <dbReference type="EMBL" id="TGY92785.1"/>
    </source>
</evidence>
<keyword evidence="11 15" id="KW-0067">ATP-binding</keyword>
<evidence type="ECO:0000256" key="12">
    <source>
        <dbReference type="ARBA" id="ARBA00023268"/>
    </source>
</evidence>
<keyword evidence="12" id="KW-0511">Multifunctional enzyme</keyword>
<keyword evidence="18" id="KW-1185">Reference proteome</keyword>
<dbReference type="Pfam" id="PF06574">
    <property type="entry name" value="FAD_syn"/>
    <property type="match status" value="1"/>
</dbReference>
<accession>A0A4S2HA43</accession>
<keyword evidence="7 15" id="KW-0548">Nucleotidyltransferase</keyword>
<dbReference type="AlphaFoldDB" id="A0A4S2HA43"/>
<dbReference type="EC" id="2.7.1.26" evidence="15"/>
<keyword evidence="8 15" id="KW-0547">Nucleotide-binding</keyword>
<dbReference type="SUPFAM" id="SSF82114">
    <property type="entry name" value="Riboflavin kinase-like"/>
    <property type="match status" value="1"/>
</dbReference>
<proteinExistence type="inferred from homology"/>
<dbReference type="InterPro" id="IPR002606">
    <property type="entry name" value="Riboflavin_kinase_bac"/>
</dbReference>
<dbReference type="FunFam" id="3.40.50.620:FF:000021">
    <property type="entry name" value="Riboflavin biosynthesis protein"/>
    <property type="match status" value="1"/>
</dbReference>
<feature type="domain" description="Riboflavin kinase" evidence="16">
    <location>
        <begin position="184"/>
        <end position="309"/>
    </location>
</feature>
<evidence type="ECO:0000256" key="14">
    <source>
        <dbReference type="ARBA" id="ARBA00049494"/>
    </source>
</evidence>
<dbReference type="Proteomes" id="UP000305451">
    <property type="component" value="Unassembled WGS sequence"/>
</dbReference>
<evidence type="ECO:0000256" key="8">
    <source>
        <dbReference type="ARBA" id="ARBA00022741"/>
    </source>
</evidence>
<protein>
    <recommendedName>
        <fullName evidence="15">Riboflavin biosynthesis protein</fullName>
    </recommendedName>
    <domain>
        <recommendedName>
            <fullName evidence="15">Riboflavin kinase</fullName>
            <ecNumber evidence="15">2.7.1.26</ecNumber>
        </recommendedName>
        <alternativeName>
            <fullName evidence="15">Flavokinase</fullName>
        </alternativeName>
    </domain>
    <domain>
        <recommendedName>
            <fullName evidence="15">FMN adenylyltransferase</fullName>
            <ecNumber evidence="15">2.7.7.2</ecNumber>
        </recommendedName>
        <alternativeName>
            <fullName evidence="15">FAD pyrophosphorylase</fullName>
        </alternativeName>
        <alternativeName>
            <fullName evidence="15">FAD synthase</fullName>
        </alternativeName>
    </domain>
</protein>
<comment type="pathway">
    <text evidence="3 15">Cofactor biosynthesis; FMN biosynthesis; FMN from riboflavin (ATP route): step 1/1.</text>
</comment>